<evidence type="ECO:0000256" key="1">
    <source>
        <dbReference type="SAM" id="Phobius"/>
    </source>
</evidence>
<accession>A0ABT9W564</accession>
<reference evidence="2 3" key="1">
    <citation type="submission" date="2023-07" db="EMBL/GenBank/DDBJ databases">
        <title>Genomic Encyclopedia of Type Strains, Phase IV (KMG-IV): sequencing the most valuable type-strain genomes for metagenomic binning, comparative biology and taxonomic classification.</title>
        <authorList>
            <person name="Goeker M."/>
        </authorList>
    </citation>
    <scope>NUCLEOTIDE SEQUENCE [LARGE SCALE GENOMIC DNA]</scope>
    <source>
        <strain evidence="2 3">DSM 12751</strain>
    </source>
</reference>
<feature type="transmembrane region" description="Helical" evidence="1">
    <location>
        <begin position="30"/>
        <end position="50"/>
    </location>
</feature>
<feature type="transmembrane region" description="Helical" evidence="1">
    <location>
        <begin position="56"/>
        <end position="79"/>
    </location>
</feature>
<keyword evidence="1" id="KW-1133">Transmembrane helix</keyword>
<keyword evidence="3" id="KW-1185">Reference proteome</keyword>
<keyword evidence="1" id="KW-0812">Transmembrane</keyword>
<dbReference type="EMBL" id="JAUSTY010000030">
    <property type="protein sequence ID" value="MDQ0168387.1"/>
    <property type="molecule type" value="Genomic_DNA"/>
</dbReference>
<sequence length="101" mass="11311">MNLLGWTSLTLAGILYLMFPRAGQSLSGKIHFWLHNIGLPLMMVGLFMAISGYTQFLVLIPIGGITVVLAVFVFAFNVLKNIRLSERSIIHHNLNQTELKK</sequence>
<dbReference type="Proteomes" id="UP001235840">
    <property type="component" value="Unassembled WGS sequence"/>
</dbReference>
<proteinExistence type="predicted"/>
<feature type="transmembrane region" description="Helical" evidence="1">
    <location>
        <begin position="6"/>
        <end position="23"/>
    </location>
</feature>
<comment type="caution">
    <text evidence="2">The sequence shown here is derived from an EMBL/GenBank/DDBJ whole genome shotgun (WGS) entry which is preliminary data.</text>
</comment>
<dbReference type="SUPFAM" id="SSF81442">
    <property type="entry name" value="Cytochrome c oxidase subunit I-like"/>
    <property type="match status" value="1"/>
</dbReference>
<name>A0ABT9W564_9BACI</name>
<organism evidence="2 3">
    <name type="scientific">Caldalkalibacillus horti</name>
    <dbReference type="NCBI Taxonomy" id="77523"/>
    <lineage>
        <taxon>Bacteria</taxon>
        <taxon>Bacillati</taxon>
        <taxon>Bacillota</taxon>
        <taxon>Bacilli</taxon>
        <taxon>Bacillales</taxon>
        <taxon>Bacillaceae</taxon>
        <taxon>Caldalkalibacillus</taxon>
    </lineage>
</organism>
<evidence type="ECO:0000313" key="3">
    <source>
        <dbReference type="Proteomes" id="UP001235840"/>
    </source>
</evidence>
<dbReference type="InterPro" id="IPR036927">
    <property type="entry name" value="Cyt_c_oxase-like_su1_sf"/>
</dbReference>
<evidence type="ECO:0000313" key="2">
    <source>
        <dbReference type="EMBL" id="MDQ0168387.1"/>
    </source>
</evidence>
<dbReference type="Gene3D" id="1.20.210.10">
    <property type="entry name" value="Cytochrome c oxidase-like, subunit I domain"/>
    <property type="match status" value="1"/>
</dbReference>
<keyword evidence="1" id="KW-0472">Membrane</keyword>
<gene>
    <name evidence="2" type="ORF">J2S11_004349</name>
</gene>
<protein>
    <submittedName>
        <fullName evidence="2">Cbb3-type cytochrome oxidase subunit 1</fullName>
    </submittedName>
</protein>